<evidence type="ECO:0000256" key="4">
    <source>
        <dbReference type="ARBA" id="ARBA00022989"/>
    </source>
</evidence>
<dbReference type="EMBL" id="MIQH01000036">
    <property type="protein sequence ID" value="OIR25692.1"/>
    <property type="molecule type" value="Genomic_DNA"/>
</dbReference>
<feature type="transmembrane region" description="Helical" evidence="6">
    <location>
        <begin position="108"/>
        <end position="127"/>
    </location>
</feature>
<accession>A0A1J5TZM6</accession>
<keyword evidence="3 6" id="KW-0812">Transmembrane</keyword>
<comment type="subcellular location">
    <subcellularLocation>
        <location evidence="1">Cell membrane</location>
        <topology evidence="1">Multi-pass membrane protein</topology>
    </subcellularLocation>
</comment>
<evidence type="ECO:0000256" key="3">
    <source>
        <dbReference type="ARBA" id="ARBA00022692"/>
    </source>
</evidence>
<dbReference type="InterPro" id="IPR010432">
    <property type="entry name" value="RDD"/>
</dbReference>
<dbReference type="Proteomes" id="UP000182798">
    <property type="component" value="Unassembled WGS sequence"/>
</dbReference>
<dbReference type="Pfam" id="PF06271">
    <property type="entry name" value="RDD"/>
    <property type="match status" value="1"/>
</dbReference>
<protein>
    <submittedName>
        <fullName evidence="8">RDD family protein</fullName>
    </submittedName>
</protein>
<evidence type="ECO:0000259" key="7">
    <source>
        <dbReference type="Pfam" id="PF06271"/>
    </source>
</evidence>
<keyword evidence="2" id="KW-1003">Cell membrane</keyword>
<evidence type="ECO:0000256" key="5">
    <source>
        <dbReference type="ARBA" id="ARBA00023136"/>
    </source>
</evidence>
<dbReference type="OrthoDB" id="9793824at2"/>
<dbReference type="PANTHER" id="PTHR36115:SF4">
    <property type="entry name" value="MEMBRANE PROTEIN"/>
    <property type="match status" value="1"/>
</dbReference>
<proteinExistence type="predicted"/>
<evidence type="ECO:0000256" key="6">
    <source>
        <dbReference type="SAM" id="Phobius"/>
    </source>
</evidence>
<feature type="transmembrane region" description="Helical" evidence="6">
    <location>
        <begin position="20"/>
        <end position="40"/>
    </location>
</feature>
<reference evidence="9" key="1">
    <citation type="submission" date="2016-09" db="EMBL/GenBank/DDBJ databases">
        <title>Genome Sequence of Bathymodiolus thermophilus sulfur-oxidizing gill endosymbiont.</title>
        <authorList>
            <person name="Ponnudurai R."/>
            <person name="Kleiner M."/>
            <person name="Sayavedra L."/>
            <person name="Thuermer A."/>
            <person name="Felbeck H."/>
            <person name="Schlueter R."/>
            <person name="Schweder T."/>
            <person name="Markert S."/>
        </authorList>
    </citation>
    <scope>NUCLEOTIDE SEQUENCE [LARGE SCALE GENOMIC DNA]</scope>
    <source>
        <strain evidence="9">BAT/CrabSpa'14</strain>
    </source>
</reference>
<dbReference type="InterPro" id="IPR051791">
    <property type="entry name" value="Pra-immunoreactive"/>
</dbReference>
<evidence type="ECO:0000256" key="2">
    <source>
        <dbReference type="ARBA" id="ARBA00022475"/>
    </source>
</evidence>
<dbReference type="RefSeq" id="WP_071563252.1">
    <property type="nucleotide sequence ID" value="NZ_MIQH01000036.1"/>
</dbReference>
<feature type="domain" description="RDD" evidence="7">
    <location>
        <begin position="12"/>
        <end position="140"/>
    </location>
</feature>
<dbReference type="PANTHER" id="PTHR36115">
    <property type="entry name" value="PROLINE-RICH ANTIGEN HOMOLOG-RELATED"/>
    <property type="match status" value="1"/>
</dbReference>
<evidence type="ECO:0000256" key="1">
    <source>
        <dbReference type="ARBA" id="ARBA00004651"/>
    </source>
</evidence>
<name>A0A1J5TZM6_9GAMM</name>
<organism evidence="8 9">
    <name type="scientific">Bathymodiolus thermophilus thioautotrophic gill symbiont</name>
    <dbReference type="NCBI Taxonomy" id="2360"/>
    <lineage>
        <taxon>Bacteria</taxon>
        <taxon>Pseudomonadati</taxon>
        <taxon>Pseudomonadota</taxon>
        <taxon>Gammaproteobacteria</taxon>
        <taxon>sulfur-oxidizing symbionts</taxon>
    </lineage>
</organism>
<keyword evidence="4 6" id="KW-1133">Transmembrane helix</keyword>
<evidence type="ECO:0000313" key="8">
    <source>
        <dbReference type="EMBL" id="OIR25692.1"/>
    </source>
</evidence>
<evidence type="ECO:0000313" key="9">
    <source>
        <dbReference type="Proteomes" id="UP000182798"/>
    </source>
</evidence>
<feature type="transmembrane region" description="Helical" evidence="6">
    <location>
        <begin position="52"/>
        <end position="76"/>
    </location>
</feature>
<dbReference type="AlphaFoldDB" id="A0A1J5TZM6"/>
<comment type="caution">
    <text evidence="8">The sequence shown here is derived from an EMBL/GenBank/DDBJ whole genome shotgun (WGS) entry which is preliminary data.</text>
</comment>
<gene>
    <name evidence="8" type="ORF">BGC33_07550</name>
</gene>
<dbReference type="GO" id="GO:0005886">
    <property type="term" value="C:plasma membrane"/>
    <property type="evidence" value="ECO:0007669"/>
    <property type="project" value="UniProtKB-SubCell"/>
</dbReference>
<sequence length="156" mass="17830">MKGKTEQNEYEYAGFWIRTGASLIDGILFLMITIPIMIMIYGLEQVLYSEEFILGAADFLINFTLPLFATVIFWMYKSATPGKMILGLAVVDEQTGNKLTIGQSFGRYFSYLLAIIPLFIGILWVAWDKKKQGWHDKLAKTVVIRNKKRTEGVKFT</sequence>
<keyword evidence="5 6" id="KW-0472">Membrane</keyword>